<feature type="signal peptide" evidence="2">
    <location>
        <begin position="1"/>
        <end position="21"/>
    </location>
</feature>
<dbReference type="Proteomes" id="UP000321248">
    <property type="component" value="Unassembled WGS sequence"/>
</dbReference>
<dbReference type="Pfam" id="PF00326">
    <property type="entry name" value="Peptidase_S9"/>
    <property type="match status" value="1"/>
</dbReference>
<keyword evidence="2" id="KW-0732">Signal</keyword>
<keyword evidence="5" id="KW-1185">Reference proteome</keyword>
<evidence type="ECO:0000259" key="3">
    <source>
        <dbReference type="Pfam" id="PF00326"/>
    </source>
</evidence>
<proteinExistence type="predicted"/>
<gene>
    <name evidence="4" type="ORF">FU658_05870</name>
</gene>
<protein>
    <submittedName>
        <fullName evidence="4">S9 family peptidase</fullName>
    </submittedName>
</protein>
<dbReference type="OrthoDB" id="4269629at2"/>
<comment type="caution">
    <text evidence="4">The sequence shown here is derived from an EMBL/GenBank/DDBJ whole genome shotgun (WGS) entry which is preliminary data.</text>
</comment>
<dbReference type="InterPro" id="IPR001375">
    <property type="entry name" value="Peptidase_S9_cat"/>
</dbReference>
<dbReference type="RefSeq" id="WP_147891231.1">
    <property type="nucleotide sequence ID" value="NZ_VRTS01000003.1"/>
</dbReference>
<dbReference type="EMBL" id="VRTS01000003">
    <property type="protein sequence ID" value="TXK64419.1"/>
    <property type="molecule type" value="Genomic_DNA"/>
</dbReference>
<name>A0A5C8KWE5_9GAMM</name>
<evidence type="ECO:0000313" key="5">
    <source>
        <dbReference type="Proteomes" id="UP000321248"/>
    </source>
</evidence>
<keyword evidence="1" id="KW-0378">Hydrolase</keyword>
<evidence type="ECO:0000256" key="2">
    <source>
        <dbReference type="SAM" id="SignalP"/>
    </source>
</evidence>
<dbReference type="AlphaFoldDB" id="A0A5C8KWE5"/>
<sequence>MTLLRLILVVLCLAVSADALSRDVDTIEFFKRPEFTEVGLSPKGDYLAITVPQEDRTELAVLRVSDRRIMSKWDYGARMHPYEVQWVSDDRFMVKVAEKTNWFDGYVLTEYRVFFANADGGRRFAVEHGATYTVLSTLPEDPRHILVQRSIDSPHVFRMGVARGNLTRVAVSPMDNGGFAIDADGQVRYAIGQDRSRKHTQVHRRVDDGWQLVSEFDAFGRGDYPVGFAEDGVHVYMRGESEQGLDSLYLLNPETGERTDVFAHDQVDFDGLVYSADRRTLLGVRVEPGKPEIHYLQPDHPEVRIRAGLEQAFPGHAVWISSQSLDGRLMLARVYSDTSPGKVYLVDTQTGQATFLLSNRDWIDPEKMSPMQPIALMSRDGKPLHGYITIPRGSDGRNLPLIVNPHGGPHGVRDRWGFNPEVQFLANRGYAVLQVNFRGSGGYGSEFLSSGYRNWGTTMQDDLTDAVNWAVAQGVADPDRVCIYGASYGGYAALMSPIRAPGLYQCAIGYVGVYSLPMLMTRGDIPQTDSGRAYLARIMPETDEARQAQSPAYLVDRLDIPVMLVHGTRDQRVPQAQMDFLIRHMAAAGKAPEEVHVERRSAHGIYNPEANVAMYDTMIRFLDRHIGESRQGAVAQSETTPE</sequence>
<evidence type="ECO:0000256" key="1">
    <source>
        <dbReference type="ARBA" id="ARBA00022801"/>
    </source>
</evidence>
<dbReference type="PANTHER" id="PTHR42776">
    <property type="entry name" value="SERINE PEPTIDASE S9 FAMILY MEMBER"/>
    <property type="match status" value="1"/>
</dbReference>
<accession>A0A5C8KWE5</accession>
<organism evidence="4 5">
    <name type="scientific">Alkalisalibacterium limincola</name>
    <dbReference type="NCBI Taxonomy" id="2699169"/>
    <lineage>
        <taxon>Bacteria</taxon>
        <taxon>Pseudomonadati</taxon>
        <taxon>Pseudomonadota</taxon>
        <taxon>Gammaproteobacteria</taxon>
        <taxon>Lysobacterales</taxon>
        <taxon>Lysobacteraceae</taxon>
        <taxon>Alkalisalibacterium</taxon>
    </lineage>
</organism>
<evidence type="ECO:0000313" key="4">
    <source>
        <dbReference type="EMBL" id="TXK64419.1"/>
    </source>
</evidence>
<dbReference type="SUPFAM" id="SSF82171">
    <property type="entry name" value="DPP6 N-terminal domain-like"/>
    <property type="match status" value="1"/>
</dbReference>
<feature type="domain" description="Peptidase S9 prolyl oligopeptidase catalytic" evidence="3">
    <location>
        <begin position="416"/>
        <end position="628"/>
    </location>
</feature>
<dbReference type="GO" id="GO:0006508">
    <property type="term" value="P:proteolysis"/>
    <property type="evidence" value="ECO:0007669"/>
    <property type="project" value="InterPro"/>
</dbReference>
<dbReference type="InterPro" id="IPR029058">
    <property type="entry name" value="AB_hydrolase_fold"/>
</dbReference>
<dbReference type="GO" id="GO:0004252">
    <property type="term" value="F:serine-type endopeptidase activity"/>
    <property type="evidence" value="ECO:0007669"/>
    <property type="project" value="TreeGrafter"/>
</dbReference>
<reference evidence="4 5" key="1">
    <citation type="submission" date="2019-08" db="EMBL/GenBank/DDBJ databases">
        <authorList>
            <person name="Karlyshev A.V."/>
        </authorList>
    </citation>
    <scope>NUCLEOTIDE SEQUENCE [LARGE SCALE GENOMIC DNA]</scope>
    <source>
        <strain evidence="4 5">Alg18-2.2</strain>
    </source>
</reference>
<dbReference type="SUPFAM" id="SSF53474">
    <property type="entry name" value="alpha/beta-Hydrolases"/>
    <property type="match status" value="1"/>
</dbReference>
<dbReference type="PANTHER" id="PTHR42776:SF27">
    <property type="entry name" value="DIPEPTIDYL PEPTIDASE FAMILY MEMBER 6"/>
    <property type="match status" value="1"/>
</dbReference>
<feature type="chain" id="PRO_5023056909" evidence="2">
    <location>
        <begin position="22"/>
        <end position="642"/>
    </location>
</feature>
<dbReference type="Gene3D" id="3.40.50.1820">
    <property type="entry name" value="alpha/beta hydrolase"/>
    <property type="match status" value="1"/>
</dbReference>